<name>A0A346XV25_9ACTN</name>
<dbReference type="GO" id="GO:0004312">
    <property type="term" value="F:fatty acid synthase activity"/>
    <property type="evidence" value="ECO:0007669"/>
    <property type="project" value="InterPro"/>
</dbReference>
<evidence type="ECO:0000256" key="2">
    <source>
        <dbReference type="SAM" id="MobiDB-lite"/>
    </source>
</evidence>
<dbReference type="AlphaFoldDB" id="A0A346XV25"/>
<proteinExistence type="inferred from homology"/>
<accession>A0A346XV25</accession>
<dbReference type="InterPro" id="IPR029069">
    <property type="entry name" value="HotDog_dom_sf"/>
</dbReference>
<reference evidence="4 5" key="1">
    <citation type="submission" date="2018-09" db="EMBL/GenBank/DDBJ databases">
        <title>Complete genome sequence of Euzebya sp. DY32-46 isolated from seawater of Pacific Ocean.</title>
        <authorList>
            <person name="Xu L."/>
            <person name="Wu Y.-H."/>
            <person name="Xu X.-W."/>
        </authorList>
    </citation>
    <scope>NUCLEOTIDE SEQUENCE [LARGE SCALE GENOMIC DNA]</scope>
    <source>
        <strain evidence="4 5">DY32-46</strain>
    </source>
</reference>
<evidence type="ECO:0000313" key="5">
    <source>
        <dbReference type="Proteomes" id="UP000264006"/>
    </source>
</evidence>
<dbReference type="PANTHER" id="PTHR43841">
    <property type="entry name" value="3-HYDROXYACYL-THIOESTER DEHYDRATASE HTDX-RELATED"/>
    <property type="match status" value="1"/>
</dbReference>
<comment type="similarity">
    <text evidence="1">Belongs to the enoyl-CoA hydratase/isomerase family.</text>
</comment>
<feature type="region of interest" description="Disordered" evidence="2">
    <location>
        <begin position="1"/>
        <end position="36"/>
    </location>
</feature>
<sequence>MTDSTASPTDPAPTDASPATGPEPTPTVIELDSPPDLTPMLAKVAAGALPLPGRGGSKGDRTLPDTTVVLHDATVDLDHLASYAEVCGFRLGSTLPPTYLHMLGFPLSVQLMTREDFPFGLMGMVHVANRITQHRPVGIDEALELTASVTNLRPHPKGQQMDNVVVATAGGVPVWESTSTYLKRGSGADEAASGSNVDVEVATLPLTGLWRVPGDIGRRYGAVSGDRNPIHMSGLTAKAFGFPKAIAHGMWTKARALAGLEGGIPAACEIDVAFKLPLLLPRTVEYATQRTDGGWAFGVRSRDGKPHLAGTVTPRA</sequence>
<dbReference type="KEGG" id="euz:DVS28_a1373"/>
<organism evidence="4 5">
    <name type="scientific">Euzebya pacifica</name>
    <dbReference type="NCBI Taxonomy" id="1608957"/>
    <lineage>
        <taxon>Bacteria</taxon>
        <taxon>Bacillati</taxon>
        <taxon>Actinomycetota</taxon>
        <taxon>Nitriliruptoria</taxon>
        <taxon>Euzebyales</taxon>
    </lineage>
</organism>
<dbReference type="EMBL" id="CP031165">
    <property type="protein sequence ID" value="AXV06072.1"/>
    <property type="molecule type" value="Genomic_DNA"/>
</dbReference>
<dbReference type="PANTHER" id="PTHR43841:SF1">
    <property type="entry name" value="3-HYDROXYACYL-THIOESTER DEHYDRATASE X"/>
    <property type="match status" value="1"/>
</dbReference>
<evidence type="ECO:0000256" key="1">
    <source>
        <dbReference type="ARBA" id="ARBA00005254"/>
    </source>
</evidence>
<dbReference type="Pfam" id="PF01575">
    <property type="entry name" value="MaoC_dehydratas"/>
    <property type="match status" value="1"/>
</dbReference>
<dbReference type="SUPFAM" id="SSF54637">
    <property type="entry name" value="Thioesterase/thiol ester dehydrase-isomerase"/>
    <property type="match status" value="2"/>
</dbReference>
<dbReference type="Proteomes" id="UP000264006">
    <property type="component" value="Chromosome"/>
</dbReference>
<feature type="compositionally biased region" description="Low complexity" evidence="2">
    <location>
        <begin position="1"/>
        <end position="20"/>
    </location>
</feature>
<gene>
    <name evidence="4" type="ORF">DVS28_a1373</name>
</gene>
<dbReference type="GO" id="GO:0005835">
    <property type="term" value="C:fatty acid synthase complex"/>
    <property type="evidence" value="ECO:0007669"/>
    <property type="project" value="InterPro"/>
</dbReference>
<dbReference type="InterPro" id="IPR003965">
    <property type="entry name" value="Fatty_acid_synthase"/>
</dbReference>
<protein>
    <submittedName>
        <fullName evidence="4">Acyl dehydratase</fullName>
    </submittedName>
</protein>
<evidence type="ECO:0000313" key="4">
    <source>
        <dbReference type="EMBL" id="AXV06072.1"/>
    </source>
</evidence>
<dbReference type="InterPro" id="IPR002539">
    <property type="entry name" value="MaoC-like_dom"/>
</dbReference>
<dbReference type="PRINTS" id="PR01483">
    <property type="entry name" value="FASYNTHASE"/>
</dbReference>
<keyword evidence="5" id="KW-1185">Reference proteome</keyword>
<evidence type="ECO:0000259" key="3">
    <source>
        <dbReference type="Pfam" id="PF01575"/>
    </source>
</evidence>
<dbReference type="GO" id="GO:0006633">
    <property type="term" value="P:fatty acid biosynthetic process"/>
    <property type="evidence" value="ECO:0007669"/>
    <property type="project" value="InterPro"/>
</dbReference>
<feature type="domain" description="MaoC-like" evidence="3">
    <location>
        <begin position="218"/>
        <end position="292"/>
    </location>
</feature>
<dbReference type="Gene3D" id="3.10.129.10">
    <property type="entry name" value="Hotdog Thioesterase"/>
    <property type="match status" value="1"/>
</dbReference>
<dbReference type="RefSeq" id="WP_216826446.1">
    <property type="nucleotide sequence ID" value="NZ_CP031165.1"/>
</dbReference>